<accession>C8N9J4</accession>
<evidence type="ECO:0000256" key="10">
    <source>
        <dbReference type="SAM" id="Phobius"/>
    </source>
</evidence>
<protein>
    <submittedName>
        <fullName evidence="11">Fimbrial protein</fullName>
    </submittedName>
</protein>
<evidence type="ECO:0000256" key="1">
    <source>
        <dbReference type="ARBA" id="ARBA00004167"/>
    </source>
</evidence>
<evidence type="ECO:0000256" key="9">
    <source>
        <dbReference type="RuleBase" id="RU000389"/>
    </source>
</evidence>
<dbReference type="AlphaFoldDB" id="C8N9J4"/>
<dbReference type="GO" id="GO:0009289">
    <property type="term" value="C:pilus"/>
    <property type="evidence" value="ECO:0007669"/>
    <property type="project" value="UniProtKB-SubCell"/>
</dbReference>
<evidence type="ECO:0000256" key="3">
    <source>
        <dbReference type="ARBA" id="ARBA00005233"/>
    </source>
</evidence>
<comment type="subcellular location">
    <subcellularLocation>
        <location evidence="2">Fimbrium</location>
    </subcellularLocation>
    <subcellularLocation>
        <location evidence="1">Membrane</location>
        <topology evidence="1">Single-pass membrane protein</topology>
    </subcellularLocation>
</comment>
<dbReference type="OrthoDB" id="5767514at2"/>
<keyword evidence="7 10" id="KW-0472">Membrane</keyword>
<dbReference type="PANTHER" id="PTHR30093">
    <property type="entry name" value="GENERAL SECRETION PATHWAY PROTEIN G"/>
    <property type="match status" value="1"/>
</dbReference>
<gene>
    <name evidence="11" type="primary">pilE</name>
    <name evidence="11" type="ORF">HMPREF0198_1172</name>
</gene>
<evidence type="ECO:0000313" key="12">
    <source>
        <dbReference type="Proteomes" id="UP000004870"/>
    </source>
</evidence>
<evidence type="ECO:0000256" key="5">
    <source>
        <dbReference type="ARBA" id="ARBA00022692"/>
    </source>
</evidence>
<dbReference type="EMBL" id="ACKY01000058">
    <property type="protein sequence ID" value="EEV88682.1"/>
    <property type="molecule type" value="Genomic_DNA"/>
</dbReference>
<evidence type="ECO:0000256" key="8">
    <source>
        <dbReference type="ARBA" id="ARBA00023263"/>
    </source>
</evidence>
<dbReference type="Gene3D" id="3.30.700.10">
    <property type="entry name" value="Glycoprotein, Type 4 Pilin"/>
    <property type="match status" value="1"/>
</dbReference>
<dbReference type="HOGENOM" id="CLU_091705_4_0_6"/>
<sequence>MGVKVKRNIQQGFTLIELMVVIAIIGVLAAIALPAYQIYVTRAQMGEAFNLVDAQKNAVVETRTNKGDWPSNNTEAGMGDPTKISGKYVEKVEVTSGGVITATMKSSGIAATIQHKTLTLTPTETNGSYTWECSSNVGKMYLPAVCR</sequence>
<comment type="caution">
    <text evidence="11">The sequence shown here is derived from an EMBL/GenBank/DDBJ whole genome shotgun (WGS) entry which is preliminary data.</text>
</comment>
<dbReference type="SUPFAM" id="SSF54523">
    <property type="entry name" value="Pili subunits"/>
    <property type="match status" value="1"/>
</dbReference>
<evidence type="ECO:0000256" key="2">
    <source>
        <dbReference type="ARBA" id="ARBA00004561"/>
    </source>
</evidence>
<dbReference type="Pfam" id="PF07963">
    <property type="entry name" value="N_methyl"/>
    <property type="match status" value="1"/>
</dbReference>
<dbReference type="GO" id="GO:0007155">
    <property type="term" value="P:cell adhesion"/>
    <property type="evidence" value="ECO:0007669"/>
    <property type="project" value="InterPro"/>
</dbReference>
<dbReference type="PROSITE" id="PS00409">
    <property type="entry name" value="PROKAR_NTER_METHYL"/>
    <property type="match status" value="1"/>
</dbReference>
<dbReference type="GeneID" id="84788690"/>
<dbReference type="Pfam" id="PF00114">
    <property type="entry name" value="Pilin"/>
    <property type="match status" value="1"/>
</dbReference>
<proteinExistence type="inferred from homology"/>
<dbReference type="GO" id="GO:0016020">
    <property type="term" value="C:membrane"/>
    <property type="evidence" value="ECO:0007669"/>
    <property type="project" value="UniProtKB-SubCell"/>
</dbReference>
<keyword evidence="8 9" id="KW-0281">Fimbrium</keyword>
<evidence type="ECO:0000256" key="7">
    <source>
        <dbReference type="ARBA" id="ARBA00023136"/>
    </source>
</evidence>
<keyword evidence="12" id="KW-1185">Reference proteome</keyword>
<keyword evidence="5 10" id="KW-0812">Transmembrane</keyword>
<evidence type="ECO:0000313" key="11">
    <source>
        <dbReference type="EMBL" id="EEV88682.1"/>
    </source>
</evidence>
<evidence type="ECO:0000256" key="4">
    <source>
        <dbReference type="ARBA" id="ARBA00022481"/>
    </source>
</evidence>
<dbReference type="InterPro" id="IPR012902">
    <property type="entry name" value="N_methyl_site"/>
</dbReference>
<evidence type="ECO:0000256" key="6">
    <source>
        <dbReference type="ARBA" id="ARBA00022989"/>
    </source>
</evidence>
<dbReference type="PANTHER" id="PTHR30093:SF34">
    <property type="entry name" value="PREPILIN PEPTIDASE-DEPENDENT PROTEIN D"/>
    <property type="match status" value="1"/>
</dbReference>
<comment type="similarity">
    <text evidence="3 9">Belongs to the N-Me-Phe pilin family.</text>
</comment>
<keyword evidence="4" id="KW-0488">Methylation</keyword>
<organism evidence="11 12">
    <name type="scientific">Cardiobacterium hominis (strain ATCC 15826 / DSM 8339 / NCTC 10426 / 6573)</name>
    <dbReference type="NCBI Taxonomy" id="638300"/>
    <lineage>
        <taxon>Bacteria</taxon>
        <taxon>Pseudomonadati</taxon>
        <taxon>Pseudomonadota</taxon>
        <taxon>Gammaproteobacteria</taxon>
        <taxon>Cardiobacteriales</taxon>
        <taxon>Cardiobacteriaceae</taxon>
        <taxon>Cardiobacterium</taxon>
    </lineage>
</organism>
<feature type="transmembrane region" description="Helical" evidence="10">
    <location>
        <begin position="12"/>
        <end position="36"/>
    </location>
</feature>
<dbReference type="InterPro" id="IPR045584">
    <property type="entry name" value="Pilin-like"/>
</dbReference>
<name>C8N9J4_CARH6</name>
<keyword evidence="6 10" id="KW-1133">Transmembrane helix</keyword>
<reference evidence="11 12" key="1">
    <citation type="submission" date="2009-08" db="EMBL/GenBank/DDBJ databases">
        <authorList>
            <person name="Qin X."/>
            <person name="Bachman B."/>
            <person name="Battles P."/>
            <person name="Bell A."/>
            <person name="Bess C."/>
            <person name="Bickham C."/>
            <person name="Chaboub L."/>
            <person name="Chen D."/>
            <person name="Coyle M."/>
            <person name="Deiros D.R."/>
            <person name="Dinh H."/>
            <person name="Forbes L."/>
            <person name="Fowler G."/>
            <person name="Francisco L."/>
            <person name="Fu Q."/>
            <person name="Gubbala S."/>
            <person name="Hale W."/>
            <person name="Han Y."/>
            <person name="Hemphill L."/>
            <person name="Highlander S.K."/>
            <person name="Hirani K."/>
            <person name="Hogues M."/>
            <person name="Jackson L."/>
            <person name="Jakkamsetti A."/>
            <person name="Javaid M."/>
            <person name="Jiang H."/>
            <person name="Korchina V."/>
            <person name="Kovar C."/>
            <person name="Lara F."/>
            <person name="Lee S."/>
            <person name="Mata R."/>
            <person name="Mathew T."/>
            <person name="Moen C."/>
            <person name="Morales K."/>
            <person name="Munidasa M."/>
            <person name="Nazareth L."/>
            <person name="Ngo R."/>
            <person name="Nguyen L."/>
            <person name="Okwuonu G."/>
            <person name="Ongeri F."/>
            <person name="Patil S."/>
            <person name="Petrosino J."/>
            <person name="Pham C."/>
            <person name="Pham P."/>
            <person name="Pu L.-L."/>
            <person name="Puazo M."/>
            <person name="Raj R."/>
            <person name="Reid J."/>
            <person name="Rouhana J."/>
            <person name="Saada N."/>
            <person name="Shang Y."/>
            <person name="Simmons D."/>
            <person name="Thornton R."/>
            <person name="Warren J."/>
            <person name="Weissenberger G."/>
            <person name="Zhang J."/>
            <person name="Zhang L."/>
            <person name="Zhou C."/>
            <person name="Zhu D."/>
            <person name="Muzny D."/>
            <person name="Worley K."/>
            <person name="Gibbs R."/>
        </authorList>
    </citation>
    <scope>NUCLEOTIDE SEQUENCE [LARGE SCALE GENOMIC DNA]</scope>
    <source>
        <strain evidence="12">ATCC 15826 / DSM 8339 / NCTC 10426 / 6573</strain>
    </source>
</reference>
<dbReference type="InterPro" id="IPR001082">
    <property type="entry name" value="Pilin"/>
</dbReference>
<dbReference type="NCBIfam" id="TIGR02532">
    <property type="entry name" value="IV_pilin_GFxxxE"/>
    <property type="match status" value="1"/>
</dbReference>
<dbReference type="RefSeq" id="WP_004140954.1">
    <property type="nucleotide sequence ID" value="NZ_GG694026.1"/>
</dbReference>
<dbReference type="Proteomes" id="UP000004870">
    <property type="component" value="Unassembled WGS sequence"/>
</dbReference>